<comment type="caution">
    <text evidence="1">The sequence shown here is derived from an EMBL/GenBank/DDBJ whole genome shotgun (WGS) entry which is preliminary data.</text>
</comment>
<evidence type="ECO:0000313" key="1">
    <source>
        <dbReference type="EMBL" id="GKV18023.1"/>
    </source>
</evidence>
<organism evidence="1 2">
    <name type="scientific">Rubroshorea leprosula</name>
    <dbReference type="NCBI Taxonomy" id="152421"/>
    <lineage>
        <taxon>Eukaryota</taxon>
        <taxon>Viridiplantae</taxon>
        <taxon>Streptophyta</taxon>
        <taxon>Embryophyta</taxon>
        <taxon>Tracheophyta</taxon>
        <taxon>Spermatophyta</taxon>
        <taxon>Magnoliopsida</taxon>
        <taxon>eudicotyledons</taxon>
        <taxon>Gunneridae</taxon>
        <taxon>Pentapetalae</taxon>
        <taxon>rosids</taxon>
        <taxon>malvids</taxon>
        <taxon>Malvales</taxon>
        <taxon>Dipterocarpaceae</taxon>
        <taxon>Rubroshorea</taxon>
    </lineage>
</organism>
<name>A0AAV5JTR1_9ROSI</name>
<sequence>MYFPCSKNLWMISDSISISCSSLHSAIDPLQVVNASVTEEKAQLLRWVRLKNRRKLIWRKTEYFMVDLSFYVLLFGQVSFNYYSSYFIESTKIFFLGLKGGSGTVEVEVEVALGISRGAALHLTPMMILNSSL</sequence>
<gene>
    <name evidence="1" type="ORF">SLEP1_g28453</name>
</gene>
<proteinExistence type="predicted"/>
<keyword evidence="2" id="KW-1185">Reference proteome</keyword>
<protein>
    <submittedName>
        <fullName evidence="1">Uncharacterized protein</fullName>
    </submittedName>
</protein>
<dbReference type="EMBL" id="BPVZ01000049">
    <property type="protein sequence ID" value="GKV18023.1"/>
    <property type="molecule type" value="Genomic_DNA"/>
</dbReference>
<evidence type="ECO:0000313" key="2">
    <source>
        <dbReference type="Proteomes" id="UP001054252"/>
    </source>
</evidence>
<accession>A0AAV5JTR1</accession>
<dbReference type="AlphaFoldDB" id="A0AAV5JTR1"/>
<dbReference type="Proteomes" id="UP001054252">
    <property type="component" value="Unassembled WGS sequence"/>
</dbReference>
<reference evidence="1 2" key="1">
    <citation type="journal article" date="2021" name="Commun. Biol.">
        <title>The genome of Shorea leprosula (Dipterocarpaceae) highlights the ecological relevance of drought in aseasonal tropical rainforests.</title>
        <authorList>
            <person name="Ng K.K.S."/>
            <person name="Kobayashi M.J."/>
            <person name="Fawcett J.A."/>
            <person name="Hatakeyama M."/>
            <person name="Paape T."/>
            <person name="Ng C.H."/>
            <person name="Ang C.C."/>
            <person name="Tnah L.H."/>
            <person name="Lee C.T."/>
            <person name="Nishiyama T."/>
            <person name="Sese J."/>
            <person name="O'Brien M.J."/>
            <person name="Copetti D."/>
            <person name="Mohd Noor M.I."/>
            <person name="Ong R.C."/>
            <person name="Putra M."/>
            <person name="Sireger I.Z."/>
            <person name="Indrioko S."/>
            <person name="Kosugi Y."/>
            <person name="Izuno A."/>
            <person name="Isagi Y."/>
            <person name="Lee S.L."/>
            <person name="Shimizu K.K."/>
        </authorList>
    </citation>
    <scope>NUCLEOTIDE SEQUENCE [LARGE SCALE GENOMIC DNA]</scope>
    <source>
        <strain evidence="1">214</strain>
    </source>
</reference>